<feature type="compositionally biased region" description="Low complexity" evidence="1">
    <location>
        <begin position="94"/>
        <end position="130"/>
    </location>
</feature>
<name>A0A1G7DNI7_9ACTO</name>
<dbReference type="AlphaFoldDB" id="A0A1G7DNI7"/>
<dbReference type="Proteomes" id="UP000182744">
    <property type="component" value="Unassembled WGS sequence"/>
</dbReference>
<keyword evidence="4" id="KW-1185">Reference proteome</keyword>
<evidence type="ECO:0000313" key="4">
    <source>
        <dbReference type="Proteomes" id="UP000182744"/>
    </source>
</evidence>
<evidence type="ECO:0000256" key="1">
    <source>
        <dbReference type="SAM" id="MobiDB-lite"/>
    </source>
</evidence>
<dbReference type="EMBL" id="JAWNFU010000003">
    <property type="protein sequence ID" value="MDY5153536.1"/>
    <property type="molecule type" value="Genomic_DNA"/>
</dbReference>
<reference evidence="4" key="1">
    <citation type="submission" date="2016-10" db="EMBL/GenBank/DDBJ databases">
        <authorList>
            <person name="Varghese N."/>
        </authorList>
    </citation>
    <scope>NUCLEOTIDE SEQUENCE [LARGE SCALE GENOMIC DNA]</scope>
    <source>
        <strain evidence="4">DSM 20639</strain>
    </source>
</reference>
<evidence type="ECO:0000313" key="3">
    <source>
        <dbReference type="EMBL" id="SDE53063.1"/>
    </source>
</evidence>
<dbReference type="Proteomes" id="UP001273799">
    <property type="component" value="Unassembled WGS sequence"/>
</dbReference>
<sequence length="288" mass="30134">MTHAPTASNNSQGTRQRGLAPHRTTLFWKPSFQNPSSRKPSSRKPSFRKAFRHAFFQKAVAAGAAFGLATFGLCGLSGCSKSAQAADPYPDPVPVASAAPGREAVPGADAAPAASTQASASPASAGEEPSTVPTSPEGDVEATVGTPIGLAADSGNTSVFELTVNSITQQTTCPSKLDGSAVHPSKDNFLVIDLSAQMSPEYAAKDPKYPFLTLDRDVWYITNPAGVIEEGTLSVKSYECFGDAEAIQPFVNPGEAVAGKLALDTDTEHGYLHYNPFGVPGSGWRWAF</sequence>
<organism evidence="3 4">
    <name type="scientific">Actinobaculum suis</name>
    <dbReference type="NCBI Taxonomy" id="1657"/>
    <lineage>
        <taxon>Bacteria</taxon>
        <taxon>Bacillati</taxon>
        <taxon>Actinomycetota</taxon>
        <taxon>Actinomycetes</taxon>
        <taxon>Actinomycetales</taxon>
        <taxon>Actinomycetaceae</taxon>
        <taxon>Actinobaculum</taxon>
    </lineage>
</organism>
<reference evidence="3" key="2">
    <citation type="submission" date="2016-10" db="EMBL/GenBank/DDBJ databases">
        <authorList>
            <person name="de Groot N.N."/>
        </authorList>
    </citation>
    <scope>NUCLEOTIDE SEQUENCE [LARGE SCALE GENOMIC DNA]</scope>
    <source>
        <strain evidence="3">DSM 20639</strain>
    </source>
</reference>
<dbReference type="EMBL" id="FNAU01000012">
    <property type="protein sequence ID" value="SDE53063.1"/>
    <property type="molecule type" value="Genomic_DNA"/>
</dbReference>
<reference evidence="2" key="3">
    <citation type="submission" date="2023-10" db="EMBL/GenBank/DDBJ databases">
        <title>Whole Genome based description of the genera Actinobaculum and Actinotignum reveals a complex phylogenetic relationship within the species included in the genus Actinotignum.</title>
        <authorList>
            <person name="Jensen C.S."/>
            <person name="Dargis R."/>
            <person name="Kemp M."/>
            <person name="Christensen J.J."/>
        </authorList>
    </citation>
    <scope>NUCLEOTIDE SEQUENCE</scope>
    <source>
        <strain evidence="2">Actinobaculum_suis_CCUG19206T</strain>
    </source>
</reference>
<feature type="region of interest" description="Disordered" evidence="1">
    <location>
        <begin position="1"/>
        <end position="45"/>
    </location>
</feature>
<evidence type="ECO:0000313" key="2">
    <source>
        <dbReference type="EMBL" id="MDY5153536.1"/>
    </source>
</evidence>
<feature type="region of interest" description="Disordered" evidence="1">
    <location>
        <begin position="94"/>
        <end position="143"/>
    </location>
</feature>
<dbReference type="RefSeq" id="WP_074663155.1">
    <property type="nucleotide sequence ID" value="NZ_FNAU01000012.1"/>
</dbReference>
<gene>
    <name evidence="2" type="ORF">R6G71_05675</name>
    <name evidence="3" type="ORF">SAMN05421878_11224</name>
</gene>
<accession>A0A1G7DNI7</accession>
<feature type="compositionally biased region" description="Polar residues" evidence="1">
    <location>
        <begin position="1"/>
        <end position="15"/>
    </location>
</feature>
<evidence type="ECO:0008006" key="5">
    <source>
        <dbReference type="Google" id="ProtNLM"/>
    </source>
</evidence>
<protein>
    <recommendedName>
        <fullName evidence="5">DUF4352 domain-containing protein</fullName>
    </recommendedName>
</protein>
<proteinExistence type="predicted"/>